<gene>
    <name evidence="2" type="ORF">RhiirC2_797599</name>
</gene>
<comment type="caution">
    <text evidence="2">The sequence shown here is derived from an EMBL/GenBank/DDBJ whole genome shotgun (WGS) entry which is preliminary data.</text>
</comment>
<dbReference type="AlphaFoldDB" id="A0A2N1M7V0"/>
<accession>A0A2N1M7V0</accession>
<evidence type="ECO:0000256" key="1">
    <source>
        <dbReference type="SAM" id="MobiDB-lite"/>
    </source>
</evidence>
<name>A0A2N1M7V0_9GLOM</name>
<reference evidence="2 3" key="1">
    <citation type="submission" date="2016-04" db="EMBL/GenBank/DDBJ databases">
        <title>Genome analyses suggest a sexual origin of heterokaryosis in a supposedly ancient asexual fungus.</title>
        <authorList>
            <person name="Ropars J."/>
            <person name="Sedzielewska K."/>
            <person name="Noel J."/>
            <person name="Charron P."/>
            <person name="Farinelli L."/>
            <person name="Marton T."/>
            <person name="Kruger M."/>
            <person name="Pelin A."/>
            <person name="Brachmann A."/>
            <person name="Corradi N."/>
        </authorList>
    </citation>
    <scope>NUCLEOTIDE SEQUENCE [LARGE SCALE GENOMIC DNA]</scope>
    <source>
        <strain evidence="2 3">C2</strain>
    </source>
</reference>
<proteinExistence type="predicted"/>
<feature type="compositionally biased region" description="Basic and acidic residues" evidence="1">
    <location>
        <begin position="51"/>
        <end position="68"/>
    </location>
</feature>
<protein>
    <submittedName>
        <fullName evidence="2">Uncharacterized protein</fullName>
    </submittedName>
</protein>
<dbReference type="EMBL" id="LLXL01004184">
    <property type="protein sequence ID" value="PKK57682.1"/>
    <property type="molecule type" value="Genomic_DNA"/>
</dbReference>
<evidence type="ECO:0000313" key="2">
    <source>
        <dbReference type="EMBL" id="PKK57682.1"/>
    </source>
</evidence>
<reference evidence="2 3" key="2">
    <citation type="submission" date="2017-10" db="EMBL/GenBank/DDBJ databases">
        <title>Extensive intraspecific genome diversity in a model arbuscular mycorrhizal fungus.</title>
        <authorList>
            <person name="Chen E.C.H."/>
            <person name="Morin E."/>
            <person name="Baudet D."/>
            <person name="Noel J."/>
            <person name="Ndikumana S."/>
            <person name="Charron P."/>
            <person name="St-Onge C."/>
            <person name="Giorgi J."/>
            <person name="Grigoriev I.V."/>
            <person name="Roux C."/>
            <person name="Martin F.M."/>
            <person name="Corradi N."/>
        </authorList>
    </citation>
    <scope>NUCLEOTIDE SEQUENCE [LARGE SCALE GENOMIC DNA]</scope>
    <source>
        <strain evidence="2 3">C2</strain>
    </source>
</reference>
<evidence type="ECO:0000313" key="3">
    <source>
        <dbReference type="Proteomes" id="UP000233469"/>
    </source>
</evidence>
<feature type="region of interest" description="Disordered" evidence="1">
    <location>
        <begin position="1"/>
        <end position="69"/>
    </location>
</feature>
<feature type="compositionally biased region" description="Polar residues" evidence="1">
    <location>
        <begin position="36"/>
        <end position="48"/>
    </location>
</feature>
<organism evidence="2 3">
    <name type="scientific">Rhizophagus irregularis</name>
    <dbReference type="NCBI Taxonomy" id="588596"/>
    <lineage>
        <taxon>Eukaryota</taxon>
        <taxon>Fungi</taxon>
        <taxon>Fungi incertae sedis</taxon>
        <taxon>Mucoromycota</taxon>
        <taxon>Glomeromycotina</taxon>
        <taxon>Glomeromycetes</taxon>
        <taxon>Glomerales</taxon>
        <taxon>Glomeraceae</taxon>
        <taxon>Rhizophagus</taxon>
    </lineage>
</organism>
<sequence length="88" mass="9845">MPPILPDVEMTPADQTVTSETSRKKDKQKARVTVDKQPTSKVKNQSTMAKPDAKTSAKNFQKDKKLPDNEITQILTGYEAVGDEQERI</sequence>
<dbReference type="Proteomes" id="UP000233469">
    <property type="component" value="Unassembled WGS sequence"/>
</dbReference>
<dbReference type="VEuPathDB" id="FungiDB:FUN_010549"/>